<dbReference type="EMBL" id="CP063362">
    <property type="protein sequence ID" value="QRG08065.1"/>
    <property type="molecule type" value="Genomic_DNA"/>
</dbReference>
<dbReference type="RefSeq" id="WP_203194977.1">
    <property type="nucleotide sequence ID" value="NZ_CP063362.1"/>
</dbReference>
<dbReference type="KEGG" id="xdi:EZH22_06905"/>
<evidence type="ECO:0000313" key="2">
    <source>
        <dbReference type="Proteomes" id="UP000596427"/>
    </source>
</evidence>
<evidence type="ECO:0000313" key="1">
    <source>
        <dbReference type="EMBL" id="QRG08065.1"/>
    </source>
</evidence>
<sequence length="362" mass="37390">MTRTGARPPAPAILDRALDAFSRWIDTVAGVVAAVLAGLRPLRAVRIGESAAGMFSLAGPDGGATGFPLAGPPDAPSPEVAARVKGRAVELALDPARFLSRPLELPAGAAPFLDGIVRAQIDRLTPWTAGEAVYGWTPPVMMPDERLRLTVLAAPRARVEPPLHCLRTMGAGSVAVTVAAVGGAGPVLLRGLDPAMAGVSGLARVRRALLAVLAAAAVLATLALAASEIAGGGLDAERDDIDARIAAHRRALTAGGAAQGAGGAALRALEQRKRESQPTVLVLEALSRVLPDDTHVTAWQMDGDRVQVAGISREAPALVRLMEQSRAFTQATFVAPTTRQPGEAGERFEIEARIAVPPEGAR</sequence>
<dbReference type="Pfam" id="PF05137">
    <property type="entry name" value="PilN"/>
    <property type="match status" value="1"/>
</dbReference>
<dbReference type="PANTHER" id="PTHR40278:SF1">
    <property type="entry name" value="DNA UTILIZATION PROTEIN HOFN"/>
    <property type="match status" value="1"/>
</dbReference>
<dbReference type="InterPro" id="IPR007813">
    <property type="entry name" value="PilN"/>
</dbReference>
<dbReference type="InterPro" id="IPR052534">
    <property type="entry name" value="Extracell_DNA_Util/SecSys_Comp"/>
</dbReference>
<keyword evidence="2" id="KW-1185">Reference proteome</keyword>
<organism evidence="1 2">
    <name type="scientific">Xanthobacter dioxanivorans</name>
    <dbReference type="NCBI Taxonomy" id="2528964"/>
    <lineage>
        <taxon>Bacteria</taxon>
        <taxon>Pseudomonadati</taxon>
        <taxon>Pseudomonadota</taxon>
        <taxon>Alphaproteobacteria</taxon>
        <taxon>Hyphomicrobiales</taxon>
        <taxon>Xanthobacteraceae</taxon>
        <taxon>Xanthobacter</taxon>
    </lineage>
</organism>
<gene>
    <name evidence="1" type="ORF">EZH22_06905</name>
</gene>
<accession>A0A974SJR3</accession>
<dbReference type="Proteomes" id="UP000596427">
    <property type="component" value="Chromosome"/>
</dbReference>
<protein>
    <submittedName>
        <fullName evidence="1">PilN domain-containing protein</fullName>
    </submittedName>
</protein>
<reference evidence="1 2" key="1">
    <citation type="submission" date="2020-10" db="EMBL/GenBank/DDBJ databases">
        <title>Degradation of 1,4-Dioxane by Xanthobacter sp. YN2, via a Novel Group-2 Soluble Di-Iron Monooxygenase.</title>
        <authorList>
            <person name="Ma F."/>
            <person name="Wang Y."/>
            <person name="Yang J."/>
            <person name="Guo H."/>
            <person name="Su D."/>
            <person name="Yu L."/>
        </authorList>
    </citation>
    <scope>NUCLEOTIDE SEQUENCE [LARGE SCALE GENOMIC DNA]</scope>
    <source>
        <strain evidence="1 2">YN2</strain>
    </source>
</reference>
<dbReference type="PANTHER" id="PTHR40278">
    <property type="entry name" value="DNA UTILIZATION PROTEIN HOFN"/>
    <property type="match status" value="1"/>
</dbReference>
<dbReference type="AlphaFoldDB" id="A0A974SJR3"/>
<name>A0A974SJR3_9HYPH</name>
<proteinExistence type="predicted"/>